<gene>
    <name evidence="3" type="ORF">EW026_g3912</name>
</gene>
<dbReference type="EMBL" id="SGPJ01000128">
    <property type="protein sequence ID" value="THG98258.1"/>
    <property type="molecule type" value="Genomic_DNA"/>
</dbReference>
<dbReference type="PROSITE" id="PS50011">
    <property type="entry name" value="PROTEIN_KINASE_DOM"/>
    <property type="match status" value="1"/>
</dbReference>
<dbReference type="InterPro" id="IPR040976">
    <property type="entry name" value="Pkinase_fungal"/>
</dbReference>
<dbReference type="PANTHER" id="PTHR38248">
    <property type="entry name" value="FUNK1 6"/>
    <property type="match status" value="1"/>
</dbReference>
<feature type="domain" description="Protein kinase" evidence="2">
    <location>
        <begin position="414"/>
        <end position="724"/>
    </location>
</feature>
<dbReference type="SMART" id="SM00220">
    <property type="entry name" value="S_TKc"/>
    <property type="match status" value="1"/>
</dbReference>
<evidence type="ECO:0000313" key="3">
    <source>
        <dbReference type="EMBL" id="THG98258.1"/>
    </source>
</evidence>
<feature type="compositionally biased region" description="Acidic residues" evidence="1">
    <location>
        <begin position="274"/>
        <end position="296"/>
    </location>
</feature>
<dbReference type="GO" id="GO:0004672">
    <property type="term" value="F:protein kinase activity"/>
    <property type="evidence" value="ECO:0007669"/>
    <property type="project" value="InterPro"/>
</dbReference>
<feature type="compositionally biased region" description="Polar residues" evidence="1">
    <location>
        <begin position="1"/>
        <end position="28"/>
    </location>
</feature>
<dbReference type="SUPFAM" id="SSF56112">
    <property type="entry name" value="Protein kinase-like (PK-like)"/>
    <property type="match status" value="1"/>
</dbReference>
<dbReference type="InterPro" id="IPR000719">
    <property type="entry name" value="Prot_kinase_dom"/>
</dbReference>
<dbReference type="Gene3D" id="1.10.510.10">
    <property type="entry name" value="Transferase(Phosphotransferase) domain 1"/>
    <property type="match status" value="1"/>
</dbReference>
<dbReference type="Pfam" id="PF17667">
    <property type="entry name" value="Pkinase_fungal"/>
    <property type="match status" value="1"/>
</dbReference>
<feature type="compositionally biased region" description="Basic and acidic residues" evidence="1">
    <location>
        <begin position="302"/>
        <end position="316"/>
    </location>
</feature>
<dbReference type="InterPro" id="IPR011009">
    <property type="entry name" value="Kinase-like_dom_sf"/>
</dbReference>
<dbReference type="Proteomes" id="UP000309038">
    <property type="component" value="Unassembled WGS sequence"/>
</dbReference>
<feature type="region of interest" description="Disordered" evidence="1">
    <location>
        <begin position="1"/>
        <end position="30"/>
    </location>
</feature>
<feature type="region of interest" description="Disordered" evidence="1">
    <location>
        <begin position="274"/>
        <end position="316"/>
    </location>
</feature>
<feature type="region of interest" description="Disordered" evidence="1">
    <location>
        <begin position="761"/>
        <end position="808"/>
    </location>
</feature>
<evidence type="ECO:0000313" key="4">
    <source>
        <dbReference type="Proteomes" id="UP000309038"/>
    </source>
</evidence>
<dbReference type="AlphaFoldDB" id="A0A4S4KIT2"/>
<dbReference type="PANTHER" id="PTHR38248:SF2">
    <property type="entry name" value="FUNK1 11"/>
    <property type="match status" value="1"/>
</dbReference>
<proteinExistence type="predicted"/>
<dbReference type="GO" id="GO:0005524">
    <property type="term" value="F:ATP binding"/>
    <property type="evidence" value="ECO:0007669"/>
    <property type="project" value="InterPro"/>
</dbReference>
<accession>A0A4S4KIT2</accession>
<evidence type="ECO:0000256" key="1">
    <source>
        <dbReference type="SAM" id="MobiDB-lite"/>
    </source>
</evidence>
<organism evidence="3 4">
    <name type="scientific">Hermanssonia centrifuga</name>
    <dbReference type="NCBI Taxonomy" id="98765"/>
    <lineage>
        <taxon>Eukaryota</taxon>
        <taxon>Fungi</taxon>
        <taxon>Dikarya</taxon>
        <taxon>Basidiomycota</taxon>
        <taxon>Agaricomycotina</taxon>
        <taxon>Agaricomycetes</taxon>
        <taxon>Polyporales</taxon>
        <taxon>Meruliaceae</taxon>
        <taxon>Hermanssonia</taxon>
    </lineage>
</organism>
<evidence type="ECO:0000259" key="2">
    <source>
        <dbReference type="PROSITE" id="PS50011"/>
    </source>
</evidence>
<name>A0A4S4KIT2_9APHY</name>
<sequence>MPKTPLQRSTSSRAEFRTYSKSNSNPRSNVARKISGTGIVPLALLVDAFREKRTVNPYVQEDVDNARREPLKVWVEAVLGLPPERFSEWVRHIKENEWYKDEIIQGNLINFSNASLQAERYTPFANIVNRIFQLGKDELPRAESYALDDIVVIRNDPHFLKLIPEHQGLGAYRIPDLLAVRASKIAQMERAKSKHFEWSDVLTFFEMKLSNRDFFDNFQAWRRSRGLPKLDRRTLLPKVPSKKKTAANTRMTLQARPLTKVIKHSAEKGFYYDLDSESDDADGIDVDEPHDEDDNDPGSPKPVRDNQESMKSDAKLQAEDDKMSLWYYDAAGIIRTKATISLLRNFEEFAAILVGFACCTPSQWGSLPPNIIKPPQLGPDPEVFPPRNLSGYTFPITLPKSKEEVFATLQKPVFAQYSLVGRRTFLYVIKTNSRKLKKPMVAKFSYQVTSRMREQDIIKVARDAGVGHLPEVHMWADYWKMSEGVRAIFHARSGVDEDFEDRVFRCIVYTQYFPLRDLFSKSCELIPTMVYQMLDCLYDLRYKAKILHRDISANNVMWEKQGDEVVFKLIDFDYATYVDDEGRPASTIASSKHRTGTLPFMAYDLITDMAERNNPLYEAIVHMLCHDVESLYYLSSYSMVTMPDTEDDAKRVIYRKTVSAWEDGSLDTISAQKMHFLQPEKVGKMLLPPQSQSLRSWLVRFCEVFKEARYEFVAYRKSASSDRFDLETRGGTLSRDAIVSALKGEERIIFSTRRETVVVPPEAFGSGAPNVKTAEGTTNKDQAKKHAPVRRAPATKAPTKDTKGKKAATAKIVTPKKMAAAKASQVTDTASKAELVFASEVVTIQGPKRRGPTTRSMTRKSLAAA</sequence>
<comment type="caution">
    <text evidence="3">The sequence shown here is derived from an EMBL/GenBank/DDBJ whole genome shotgun (WGS) entry which is preliminary data.</text>
</comment>
<reference evidence="3 4" key="1">
    <citation type="submission" date="2019-02" db="EMBL/GenBank/DDBJ databases">
        <title>Genome sequencing of the rare red list fungi Phlebia centrifuga.</title>
        <authorList>
            <person name="Buettner E."/>
            <person name="Kellner H."/>
        </authorList>
    </citation>
    <scope>NUCLEOTIDE SEQUENCE [LARGE SCALE GENOMIC DNA]</scope>
    <source>
        <strain evidence="3 4">DSM 108282</strain>
    </source>
</reference>
<protein>
    <recommendedName>
        <fullName evidence="2">Protein kinase domain-containing protein</fullName>
    </recommendedName>
</protein>
<keyword evidence="4" id="KW-1185">Reference proteome</keyword>